<protein>
    <submittedName>
        <fullName evidence="2">Aquaporin</fullName>
    </submittedName>
</protein>
<organism evidence="1 2">
    <name type="scientific">Panagrolaimus sp. JU765</name>
    <dbReference type="NCBI Taxonomy" id="591449"/>
    <lineage>
        <taxon>Eukaryota</taxon>
        <taxon>Metazoa</taxon>
        <taxon>Ecdysozoa</taxon>
        <taxon>Nematoda</taxon>
        <taxon>Chromadorea</taxon>
        <taxon>Rhabditida</taxon>
        <taxon>Tylenchina</taxon>
        <taxon>Panagrolaimomorpha</taxon>
        <taxon>Panagrolaimoidea</taxon>
        <taxon>Panagrolaimidae</taxon>
        <taxon>Panagrolaimus</taxon>
    </lineage>
</organism>
<accession>A0AC34RR12</accession>
<dbReference type="Proteomes" id="UP000887576">
    <property type="component" value="Unplaced"/>
</dbReference>
<sequence>MAPIPLVERFRAKTTVKNELLRAAFGEFTGTFILVLIINSVCAQQIIPRSGGNALINVNWGVGLGIAFGIAVTAKASGGHINPAVTIAMLAVKKIKVLNALAYIAAQYLGAFLGAAVTFAVYYDAIKAFDAGTRSVIGTRATAHIFASYPAPHLSTCGGFVDQVVATAVFLFLIAHIIDRRNGYPTWTYGPLIGLVFVMIGTAFAYNCGYPLNPARDFSPRLFTLIAGYGGETFSYRGYNWFWVPIVGPIIGGILGVYLYQFLLGNHYPAETTEYEVVATREMQPLTTEKNGAEEA</sequence>
<evidence type="ECO:0000313" key="2">
    <source>
        <dbReference type="WBParaSite" id="JU765_v2.g941.t1"/>
    </source>
</evidence>
<reference evidence="2" key="1">
    <citation type="submission" date="2022-11" db="UniProtKB">
        <authorList>
            <consortium name="WormBaseParasite"/>
        </authorList>
    </citation>
    <scope>IDENTIFICATION</scope>
</reference>
<dbReference type="WBParaSite" id="JU765_v2.g941.t1">
    <property type="protein sequence ID" value="JU765_v2.g941.t1"/>
    <property type="gene ID" value="JU765_v2.g941"/>
</dbReference>
<name>A0AC34RR12_9BILA</name>
<proteinExistence type="predicted"/>
<evidence type="ECO:0000313" key="1">
    <source>
        <dbReference type="Proteomes" id="UP000887576"/>
    </source>
</evidence>